<dbReference type="SUPFAM" id="SSF47459">
    <property type="entry name" value="HLH, helix-loop-helix DNA-binding domain"/>
    <property type="match status" value="1"/>
</dbReference>
<dbReference type="PANTHER" id="PTHR16223">
    <property type="entry name" value="TRANSCRIPTION FACTOR BHLH83-RELATED"/>
    <property type="match status" value="1"/>
</dbReference>
<organism evidence="8 9">
    <name type="scientific">Asparagus officinalis</name>
    <name type="common">Garden asparagus</name>
    <dbReference type="NCBI Taxonomy" id="4686"/>
    <lineage>
        <taxon>Eukaryota</taxon>
        <taxon>Viridiplantae</taxon>
        <taxon>Streptophyta</taxon>
        <taxon>Embryophyta</taxon>
        <taxon>Tracheophyta</taxon>
        <taxon>Spermatophyta</taxon>
        <taxon>Magnoliopsida</taxon>
        <taxon>Liliopsida</taxon>
        <taxon>Asparagales</taxon>
        <taxon>Asparagaceae</taxon>
        <taxon>Asparagoideae</taxon>
        <taxon>Asparagus</taxon>
    </lineage>
</organism>
<evidence type="ECO:0000256" key="2">
    <source>
        <dbReference type="ARBA" id="ARBA00005510"/>
    </source>
</evidence>
<dbReference type="GO" id="GO:0000981">
    <property type="term" value="F:DNA-binding transcription factor activity, RNA polymerase II-specific"/>
    <property type="evidence" value="ECO:0007669"/>
    <property type="project" value="TreeGrafter"/>
</dbReference>
<evidence type="ECO:0000256" key="5">
    <source>
        <dbReference type="ARBA" id="ARBA00023242"/>
    </source>
</evidence>
<dbReference type="PROSITE" id="PS50888">
    <property type="entry name" value="BHLH"/>
    <property type="match status" value="1"/>
</dbReference>
<dbReference type="InterPro" id="IPR045843">
    <property type="entry name" value="IND-like"/>
</dbReference>
<dbReference type="AlphaFoldDB" id="A0A5P1E3U5"/>
<reference evidence="9" key="1">
    <citation type="journal article" date="2017" name="Nat. Commun.">
        <title>The asparagus genome sheds light on the origin and evolution of a young Y chromosome.</title>
        <authorList>
            <person name="Harkess A."/>
            <person name="Zhou J."/>
            <person name="Xu C."/>
            <person name="Bowers J.E."/>
            <person name="Van der Hulst R."/>
            <person name="Ayyampalayam S."/>
            <person name="Mercati F."/>
            <person name="Riccardi P."/>
            <person name="McKain M.R."/>
            <person name="Kakrana A."/>
            <person name="Tang H."/>
            <person name="Ray J."/>
            <person name="Groenendijk J."/>
            <person name="Arikit S."/>
            <person name="Mathioni S.M."/>
            <person name="Nakano M."/>
            <person name="Shan H."/>
            <person name="Telgmann-Rauber A."/>
            <person name="Kanno A."/>
            <person name="Yue Z."/>
            <person name="Chen H."/>
            <person name="Li W."/>
            <person name="Chen Y."/>
            <person name="Xu X."/>
            <person name="Zhang Y."/>
            <person name="Luo S."/>
            <person name="Chen H."/>
            <person name="Gao J."/>
            <person name="Mao Z."/>
            <person name="Pires J.C."/>
            <person name="Luo M."/>
            <person name="Kudrna D."/>
            <person name="Wing R.A."/>
            <person name="Meyers B.C."/>
            <person name="Yi K."/>
            <person name="Kong H."/>
            <person name="Lavrijsen P."/>
            <person name="Sunseri F."/>
            <person name="Falavigna A."/>
            <person name="Ye Y."/>
            <person name="Leebens-Mack J.H."/>
            <person name="Chen G."/>
        </authorList>
    </citation>
    <scope>NUCLEOTIDE SEQUENCE [LARGE SCALE GENOMIC DNA]</scope>
    <source>
        <strain evidence="9">cv. DH0086</strain>
    </source>
</reference>
<evidence type="ECO:0000256" key="1">
    <source>
        <dbReference type="ARBA" id="ARBA00004123"/>
    </source>
</evidence>
<name>A0A5P1E3U5_ASPOF</name>
<keyword evidence="5" id="KW-0539">Nucleus</keyword>
<dbReference type="InterPro" id="IPR011598">
    <property type="entry name" value="bHLH_dom"/>
</dbReference>
<dbReference type="GO" id="GO:0005634">
    <property type="term" value="C:nucleus"/>
    <property type="evidence" value="ECO:0007669"/>
    <property type="project" value="UniProtKB-SubCell"/>
</dbReference>
<dbReference type="InterPro" id="IPR045239">
    <property type="entry name" value="bHLH95_bHLH"/>
</dbReference>
<keyword evidence="4" id="KW-0804">Transcription</keyword>
<comment type="subcellular location">
    <subcellularLocation>
        <location evidence="1">Nucleus</location>
    </subcellularLocation>
</comment>
<evidence type="ECO:0000256" key="4">
    <source>
        <dbReference type="ARBA" id="ARBA00023163"/>
    </source>
</evidence>
<keyword evidence="3" id="KW-0805">Transcription regulation</keyword>
<dbReference type="GO" id="GO:0046983">
    <property type="term" value="F:protein dimerization activity"/>
    <property type="evidence" value="ECO:0007669"/>
    <property type="project" value="InterPro"/>
</dbReference>
<dbReference type="PANTHER" id="PTHR16223:SF238">
    <property type="entry name" value="TRANSCRIPTION FACTOR BHLH114"/>
    <property type="match status" value="1"/>
</dbReference>
<dbReference type="CDD" id="cd11393">
    <property type="entry name" value="bHLH_AtbHLH_like"/>
    <property type="match status" value="1"/>
</dbReference>
<feature type="region of interest" description="Disordered" evidence="6">
    <location>
        <begin position="266"/>
        <end position="290"/>
    </location>
</feature>
<dbReference type="GO" id="GO:0000978">
    <property type="term" value="F:RNA polymerase II cis-regulatory region sequence-specific DNA binding"/>
    <property type="evidence" value="ECO:0007669"/>
    <property type="project" value="TreeGrafter"/>
</dbReference>
<keyword evidence="9" id="KW-1185">Reference proteome</keyword>
<evidence type="ECO:0000313" key="8">
    <source>
        <dbReference type="EMBL" id="ONK57220.1"/>
    </source>
</evidence>
<gene>
    <name evidence="8" type="ORF">A4U43_C10F17840</name>
</gene>
<evidence type="ECO:0000313" key="9">
    <source>
        <dbReference type="Proteomes" id="UP000243459"/>
    </source>
</evidence>
<evidence type="ECO:0000256" key="6">
    <source>
        <dbReference type="SAM" id="MobiDB-lite"/>
    </source>
</evidence>
<evidence type="ECO:0000259" key="7">
    <source>
        <dbReference type="PROSITE" id="PS50888"/>
    </source>
</evidence>
<dbReference type="EMBL" id="CM007390">
    <property type="protein sequence ID" value="ONK57220.1"/>
    <property type="molecule type" value="Genomic_DNA"/>
</dbReference>
<proteinExistence type="inferred from homology"/>
<feature type="domain" description="BHLH" evidence="7">
    <location>
        <begin position="287"/>
        <end position="336"/>
    </location>
</feature>
<comment type="similarity">
    <text evidence="2">Belongs to the bHLH protein family.</text>
</comment>
<dbReference type="Gramene" id="ONK57220">
    <property type="protein sequence ID" value="ONK57220"/>
    <property type="gene ID" value="A4U43_C10F17840"/>
</dbReference>
<accession>A0A5P1E3U5</accession>
<protein>
    <recommendedName>
        <fullName evidence="7">BHLH domain-containing protein</fullName>
    </recommendedName>
</protein>
<sequence>MAQEGSEPSGSDPHPMQSWWGSYTNPISCCTHLNSSREDQDVSSISDTSFISTEPAENHLFSQVLLRAGGGGELHNNNNNKMLINPAFDYLKKPDSSWEFTNHTDHLNVFNYQTMIGPERYTNSSDSNNIWSVVPPSTTNNVPLNNPSMTQYSDSPSYLPTYIHGIRSQTSVNNSSIGLSNKLCAMSLSGLTSFSSKKQEYETSSSGKKKISEDRSVAIFKKSNRDCSKASTAMSQIGLENLMVGLDDKLFAMTLSDLTSFSSKKQEYKTSSSGKKRRSEDSSMALVKKSKHESSKASFVKLPREKIISLQHIVSPFGKTDTATVLQDTIKYISFLQDQVQLLSDPYVKSSTIKDINSCGGLERTDNAAKELGLRSRGLCLAPISCIPEVYR</sequence>
<dbReference type="Proteomes" id="UP000243459">
    <property type="component" value="Chromosome 10"/>
</dbReference>
<dbReference type="InterPro" id="IPR036638">
    <property type="entry name" value="HLH_DNA-bd_sf"/>
</dbReference>
<evidence type="ECO:0000256" key="3">
    <source>
        <dbReference type="ARBA" id="ARBA00023015"/>
    </source>
</evidence>